<keyword evidence="6" id="KW-1015">Disulfide bond</keyword>
<evidence type="ECO:0000256" key="1">
    <source>
        <dbReference type="ARBA" id="ARBA00004569"/>
    </source>
</evidence>
<dbReference type="PANTHER" id="PTHR16719">
    <property type="entry name" value="CYTOCHROME C OXIDASE COPPER CHAPERONE"/>
    <property type="match status" value="1"/>
</dbReference>
<feature type="binding site" evidence="8">
    <location>
        <position position="36"/>
    </location>
    <ligand>
        <name>Cu cation</name>
        <dbReference type="ChEBI" id="CHEBI:23378"/>
    </ligand>
</feature>
<dbReference type="AlphaFoldDB" id="A0A420HDT7"/>
<evidence type="ECO:0000256" key="5">
    <source>
        <dbReference type="ARBA" id="ARBA00023128"/>
    </source>
</evidence>
<dbReference type="SUPFAM" id="SSF47072">
    <property type="entry name" value="Cysteine alpha-hairpin motif"/>
    <property type="match status" value="1"/>
</dbReference>
<dbReference type="OrthoDB" id="1915887at2759"/>
<evidence type="ECO:0000256" key="2">
    <source>
        <dbReference type="ARBA" id="ARBA00009241"/>
    </source>
</evidence>
<feature type="binding site" evidence="8">
    <location>
        <position position="35"/>
    </location>
    <ligand>
        <name>Cu cation</name>
        <dbReference type="ChEBI" id="CHEBI:23378"/>
    </ligand>
</feature>
<organism evidence="10 11">
    <name type="scientific">Golovinomyces cichoracearum</name>
    <dbReference type="NCBI Taxonomy" id="62708"/>
    <lineage>
        <taxon>Eukaryota</taxon>
        <taxon>Fungi</taxon>
        <taxon>Dikarya</taxon>
        <taxon>Ascomycota</taxon>
        <taxon>Pezizomycotina</taxon>
        <taxon>Leotiomycetes</taxon>
        <taxon>Erysiphales</taxon>
        <taxon>Erysiphaceae</taxon>
        <taxon>Golovinomyces</taxon>
    </lineage>
</organism>
<evidence type="ECO:0000256" key="8">
    <source>
        <dbReference type="PIRSR" id="PIRSR607745-1"/>
    </source>
</evidence>
<dbReference type="GO" id="GO:0005507">
    <property type="term" value="F:copper ion binding"/>
    <property type="evidence" value="ECO:0007669"/>
    <property type="project" value="InterPro"/>
</dbReference>
<dbReference type="GO" id="GO:0005758">
    <property type="term" value="C:mitochondrial intermembrane space"/>
    <property type="evidence" value="ECO:0007669"/>
    <property type="project" value="UniProtKB-SubCell"/>
</dbReference>
<keyword evidence="7" id="KW-0143">Chaperone</keyword>
<keyword evidence="3 8" id="KW-0479">Metal-binding</keyword>
<comment type="caution">
    <text evidence="10">The sequence shown here is derived from an EMBL/GenBank/DDBJ whole genome shotgun (WGS) entry which is preliminary data.</text>
</comment>
<reference evidence="10 11" key="1">
    <citation type="journal article" date="2018" name="BMC Genomics">
        <title>Comparative genome analyses reveal sequence features reflecting distinct modes of host-adaptation between dicot and monocot powdery mildew.</title>
        <authorList>
            <person name="Wu Y."/>
            <person name="Ma X."/>
            <person name="Pan Z."/>
            <person name="Kale S.D."/>
            <person name="Song Y."/>
            <person name="King H."/>
            <person name="Zhang Q."/>
            <person name="Presley C."/>
            <person name="Deng X."/>
            <person name="Wei C.I."/>
            <person name="Xiao S."/>
        </authorList>
    </citation>
    <scope>NUCLEOTIDE SEQUENCE [LARGE SCALE GENOMIC DNA]</scope>
    <source>
        <strain evidence="10">UCSC1</strain>
    </source>
</reference>
<protein>
    <submittedName>
        <fullName evidence="10">Cytochrome c oxidase copper chaperone</fullName>
    </submittedName>
</protein>
<keyword evidence="4 8" id="KW-0186">Copper</keyword>
<dbReference type="InterPro" id="IPR009069">
    <property type="entry name" value="Cys_alpha_HP_mot_SF"/>
</dbReference>
<evidence type="ECO:0000313" key="11">
    <source>
        <dbReference type="Proteomes" id="UP000285405"/>
    </source>
</evidence>
<dbReference type="EMBL" id="MCBR01020294">
    <property type="protein sequence ID" value="RKF55555.1"/>
    <property type="molecule type" value="Genomic_DNA"/>
</dbReference>
<evidence type="ECO:0000256" key="4">
    <source>
        <dbReference type="ARBA" id="ARBA00023008"/>
    </source>
</evidence>
<accession>A0A420HDT7</accession>
<dbReference type="Proteomes" id="UP000285405">
    <property type="component" value="Unassembled WGS sequence"/>
</dbReference>
<evidence type="ECO:0000256" key="9">
    <source>
        <dbReference type="SAM" id="MobiDB-lite"/>
    </source>
</evidence>
<proteinExistence type="inferred from homology"/>
<comment type="similarity">
    <text evidence="2">Belongs to the COX17 family.</text>
</comment>
<dbReference type="GO" id="GO:0016531">
    <property type="term" value="F:copper chaperone activity"/>
    <property type="evidence" value="ECO:0007669"/>
    <property type="project" value="InterPro"/>
</dbReference>
<dbReference type="Gene3D" id="1.10.287.1130">
    <property type="entry name" value="CytochromE C oxidase copper chaperone"/>
    <property type="match status" value="1"/>
</dbReference>
<gene>
    <name evidence="10" type="ORF">GcC1_202012</name>
</gene>
<dbReference type="Pfam" id="PF05051">
    <property type="entry name" value="COX17"/>
    <property type="match status" value="1"/>
</dbReference>
<comment type="subcellular location">
    <subcellularLocation>
        <location evidence="1">Mitochondrion intermembrane space</location>
    </subcellularLocation>
</comment>
<feature type="region of interest" description="Disordered" evidence="9">
    <location>
        <begin position="1"/>
        <end position="29"/>
    </location>
</feature>
<evidence type="ECO:0000256" key="7">
    <source>
        <dbReference type="ARBA" id="ARBA00023186"/>
    </source>
</evidence>
<name>A0A420HDT7_9PEZI</name>
<evidence type="ECO:0000256" key="6">
    <source>
        <dbReference type="ARBA" id="ARBA00023157"/>
    </source>
</evidence>
<evidence type="ECO:0000256" key="3">
    <source>
        <dbReference type="ARBA" id="ARBA00022723"/>
    </source>
</evidence>
<keyword evidence="5" id="KW-0496">Mitochondrion</keyword>
<dbReference type="GO" id="GO:0033617">
    <property type="term" value="P:mitochondrial respiratory chain complex IV assembly"/>
    <property type="evidence" value="ECO:0007669"/>
    <property type="project" value="TreeGrafter"/>
</dbReference>
<evidence type="ECO:0000313" key="10">
    <source>
        <dbReference type="EMBL" id="RKF55555.1"/>
    </source>
</evidence>
<dbReference type="PANTHER" id="PTHR16719:SF0">
    <property type="entry name" value="CYTOCHROME C OXIDASE COPPER CHAPERONE"/>
    <property type="match status" value="1"/>
</dbReference>
<sequence>MDSIYDKTSSESNINTDTDKSTKSSVASPVKVKPCCVCKDEKAFRDNCMLFSSSTEAQKDCAESIENYRKCMASYGFKLP</sequence>
<dbReference type="InterPro" id="IPR007745">
    <property type="entry name" value="Cyt_c_oxidase_Cu-chaperone"/>
</dbReference>